<name>A0ABD3FIB5_9STRA</name>
<dbReference type="PANTHER" id="PTHR46586:SF3">
    <property type="entry name" value="ANKYRIN REPEAT-CONTAINING PROTEIN"/>
    <property type="match status" value="1"/>
</dbReference>
<dbReference type="SUPFAM" id="SSF48403">
    <property type="entry name" value="Ankyrin repeat"/>
    <property type="match status" value="1"/>
</dbReference>
<dbReference type="Gene3D" id="1.25.40.20">
    <property type="entry name" value="Ankyrin repeat-containing domain"/>
    <property type="match status" value="1"/>
</dbReference>
<proteinExistence type="predicted"/>
<dbReference type="InterPro" id="IPR052050">
    <property type="entry name" value="SecEffector_AnkRepeat"/>
</dbReference>
<keyword evidence="2" id="KW-1185">Reference proteome</keyword>
<sequence length="234" mass="25821">MPSSALTPAPFLAVTLALPDKTVANLPHVVSLISYYLDCSLNIPLHRACSTGSLALVARIWSHSQLHPGEGSRWCPAASLQTNRHYKRWQFSQSLIQAIRRRDLALIDWIFAHFTHGATDVEVVEEAASTGQLEILEFLLEKDSRHTQEEYEVGNANGDGNGVTWGGEEMELAVMNGHSDVVLWLLEHTSTTHRAQRGVLIKAVRSGNLSIVKLLVSRGVRVAQPHELVCVDCC</sequence>
<comment type="caution">
    <text evidence="1">The sequence shown here is derived from an EMBL/GenBank/DDBJ whole genome shotgun (WGS) entry which is preliminary data.</text>
</comment>
<dbReference type="InterPro" id="IPR002110">
    <property type="entry name" value="Ankyrin_rpt"/>
</dbReference>
<gene>
    <name evidence="1" type="ORF">V7S43_008865</name>
</gene>
<organism evidence="1 2">
    <name type="scientific">Phytophthora oleae</name>
    <dbReference type="NCBI Taxonomy" id="2107226"/>
    <lineage>
        <taxon>Eukaryota</taxon>
        <taxon>Sar</taxon>
        <taxon>Stramenopiles</taxon>
        <taxon>Oomycota</taxon>
        <taxon>Peronosporomycetes</taxon>
        <taxon>Peronosporales</taxon>
        <taxon>Peronosporaceae</taxon>
        <taxon>Phytophthora</taxon>
    </lineage>
</organism>
<evidence type="ECO:0000313" key="1">
    <source>
        <dbReference type="EMBL" id="KAL3666074.1"/>
    </source>
</evidence>
<dbReference type="EMBL" id="JBIMZQ010000018">
    <property type="protein sequence ID" value="KAL3666074.1"/>
    <property type="molecule type" value="Genomic_DNA"/>
</dbReference>
<accession>A0ABD3FIB5</accession>
<dbReference type="Proteomes" id="UP001632037">
    <property type="component" value="Unassembled WGS sequence"/>
</dbReference>
<dbReference type="PANTHER" id="PTHR46586">
    <property type="entry name" value="ANKYRIN REPEAT-CONTAINING PROTEIN"/>
    <property type="match status" value="1"/>
</dbReference>
<dbReference type="Pfam" id="PF12796">
    <property type="entry name" value="Ank_2"/>
    <property type="match status" value="1"/>
</dbReference>
<reference evidence="1 2" key="1">
    <citation type="submission" date="2024-09" db="EMBL/GenBank/DDBJ databases">
        <title>Genome sequencing and assembly of Phytophthora oleae, isolate VK10A, causative agent of rot of olive drupes.</title>
        <authorList>
            <person name="Conti Taguali S."/>
            <person name="Riolo M."/>
            <person name="La Spada F."/>
            <person name="Cacciola S.O."/>
            <person name="Dionisio G."/>
        </authorList>
    </citation>
    <scope>NUCLEOTIDE SEQUENCE [LARGE SCALE GENOMIC DNA]</scope>
    <source>
        <strain evidence="1 2">VK10A</strain>
    </source>
</reference>
<dbReference type="InterPro" id="IPR036770">
    <property type="entry name" value="Ankyrin_rpt-contain_sf"/>
</dbReference>
<protein>
    <submittedName>
        <fullName evidence="1">Uncharacterized protein</fullName>
    </submittedName>
</protein>
<dbReference type="AlphaFoldDB" id="A0ABD3FIB5"/>
<evidence type="ECO:0000313" key="2">
    <source>
        <dbReference type="Proteomes" id="UP001632037"/>
    </source>
</evidence>